<feature type="transmembrane region" description="Helical" evidence="6">
    <location>
        <begin position="148"/>
        <end position="166"/>
    </location>
</feature>
<feature type="transmembrane region" description="Helical" evidence="6">
    <location>
        <begin position="339"/>
        <end position="356"/>
    </location>
</feature>
<gene>
    <name evidence="7" type="ORF">HU772_006840</name>
</gene>
<dbReference type="AlphaFoldDB" id="A0A9E6U0F3"/>
<dbReference type="PANTHER" id="PTHR30250">
    <property type="entry name" value="PST FAMILY PREDICTED COLANIC ACID TRANSPORTER"/>
    <property type="match status" value="1"/>
</dbReference>
<feature type="transmembrane region" description="Helical" evidence="6">
    <location>
        <begin position="293"/>
        <end position="319"/>
    </location>
</feature>
<sequence>MKTAFLTGSAHLSRIAVGFLLVKVIAYYLGPEGMGGIGHFMSLATIVYMVAGGGITNAVIKYASEYNQQPRRLLRMVDVSASYSLVCCLIVGVVGIVFSGPVASLVFADSGKWWLVAMLALAQFFYAYVNLVVGVANGLLATHVYSRIQISGSLLAALLVAGLVSSQGFVGAALAVMAIYLAPACGAVYFHLRSSFRGRVRLVRPGRDEVLRLARFSGMMIVSAASFPVVEMIVRQLLIKEAGYEEAGLWQGLIKLSSAYLGFFTIFLSYYFMPLISRESSKVVIKRLTLKMLAAVVLLFLVGAGVLYAGRGFFITYLLSAEFGRAADYLSYQLVGDGFRVAAYVIGFVAIAKASVRLYVAAEILQNGMFLLLAHLFSLSASGALPVVQAYAVTYLIYFIVALVCFAVYVGRRSRKGEVDAVSR</sequence>
<dbReference type="CDD" id="cd13125">
    <property type="entry name" value="MATE_like_10"/>
    <property type="match status" value="1"/>
</dbReference>
<feature type="transmembrane region" description="Helical" evidence="6">
    <location>
        <begin position="253"/>
        <end position="272"/>
    </location>
</feature>
<keyword evidence="2" id="KW-1003">Cell membrane</keyword>
<feature type="transmembrane region" description="Helical" evidence="6">
    <location>
        <begin position="12"/>
        <end position="30"/>
    </location>
</feature>
<reference evidence="7 8" key="1">
    <citation type="journal article" date="2020" name="Microorganisms">
        <title>Reliable Identification of Environmental Pseudomonas Isolates Using the rpoD Gene.</title>
        <authorList>
            <consortium name="The Broad Institute Genome Sequencing Platform"/>
            <person name="Girard L."/>
            <person name="Lood C."/>
            <person name="Rokni-Zadeh H."/>
            <person name="van Noort V."/>
            <person name="Lavigne R."/>
            <person name="De Mot R."/>
        </authorList>
    </citation>
    <scope>NUCLEOTIDE SEQUENCE [LARGE SCALE GENOMIC DNA]</scope>
    <source>
        <strain evidence="7 8">RW9S1A</strain>
    </source>
</reference>
<keyword evidence="8" id="KW-1185">Reference proteome</keyword>
<comment type="subcellular location">
    <subcellularLocation>
        <location evidence="1">Cell membrane</location>
        <topology evidence="1">Multi-pass membrane protein</topology>
    </subcellularLocation>
</comment>
<evidence type="ECO:0000313" key="7">
    <source>
        <dbReference type="EMBL" id="QXI40896.1"/>
    </source>
</evidence>
<dbReference type="InterPro" id="IPR044550">
    <property type="entry name" value="WzxE"/>
</dbReference>
<dbReference type="GO" id="GO:0005886">
    <property type="term" value="C:plasma membrane"/>
    <property type="evidence" value="ECO:0007669"/>
    <property type="project" value="UniProtKB-SubCell"/>
</dbReference>
<evidence type="ECO:0000256" key="4">
    <source>
        <dbReference type="ARBA" id="ARBA00022989"/>
    </source>
</evidence>
<keyword evidence="3 6" id="KW-0812">Transmembrane</keyword>
<feature type="transmembrane region" description="Helical" evidence="6">
    <location>
        <begin position="391"/>
        <end position="410"/>
    </location>
</feature>
<dbReference type="PANTHER" id="PTHR30250:SF30">
    <property type="entry name" value="LIPID III FLIPPASE"/>
    <property type="match status" value="1"/>
</dbReference>
<accession>A0A9E6U0F3</accession>
<keyword evidence="5 6" id="KW-0472">Membrane</keyword>
<dbReference type="Proteomes" id="UP000633418">
    <property type="component" value="Chromosome"/>
</dbReference>
<evidence type="ECO:0000256" key="6">
    <source>
        <dbReference type="SAM" id="Phobius"/>
    </source>
</evidence>
<feature type="transmembrane region" description="Helical" evidence="6">
    <location>
        <begin position="213"/>
        <end position="233"/>
    </location>
</feature>
<dbReference type="Pfam" id="PF01943">
    <property type="entry name" value="Polysacc_synt"/>
    <property type="match status" value="1"/>
</dbReference>
<dbReference type="EMBL" id="CP077095">
    <property type="protein sequence ID" value="QXI40896.1"/>
    <property type="molecule type" value="Genomic_DNA"/>
</dbReference>
<evidence type="ECO:0000256" key="2">
    <source>
        <dbReference type="ARBA" id="ARBA00022475"/>
    </source>
</evidence>
<proteinExistence type="predicted"/>
<dbReference type="InterPro" id="IPR002797">
    <property type="entry name" value="Polysacc_synth"/>
</dbReference>
<evidence type="ECO:0000313" key="8">
    <source>
        <dbReference type="Proteomes" id="UP000633418"/>
    </source>
</evidence>
<feature type="transmembrane region" description="Helical" evidence="6">
    <location>
        <begin position="113"/>
        <end position="136"/>
    </location>
</feature>
<evidence type="ECO:0000256" key="5">
    <source>
        <dbReference type="ARBA" id="ARBA00023136"/>
    </source>
</evidence>
<evidence type="ECO:0000256" key="1">
    <source>
        <dbReference type="ARBA" id="ARBA00004651"/>
    </source>
</evidence>
<name>A0A9E6U0F3_9PSED</name>
<feature type="transmembrane region" description="Helical" evidence="6">
    <location>
        <begin position="172"/>
        <end position="192"/>
    </location>
</feature>
<dbReference type="KEGG" id="pxn:HU772_006840"/>
<protein>
    <submittedName>
        <fullName evidence="7">O-antigen translocase</fullName>
    </submittedName>
</protein>
<dbReference type="GO" id="GO:0009246">
    <property type="term" value="P:enterobacterial common antigen biosynthetic process"/>
    <property type="evidence" value="ECO:0007669"/>
    <property type="project" value="InterPro"/>
</dbReference>
<keyword evidence="4 6" id="KW-1133">Transmembrane helix</keyword>
<dbReference type="InterPro" id="IPR050833">
    <property type="entry name" value="Poly_Biosynth_Transport"/>
</dbReference>
<reference evidence="7 8" key="2">
    <citation type="journal article" date="2021" name="Microorganisms">
        <title>The Ever-Expanding Pseudomonas Genus: Description of 43 New Species and Partition of the Pseudomonas putida Group.</title>
        <authorList>
            <person name="Girard L."/>
            <person name="Lood C."/>
            <person name="Hofte M."/>
            <person name="Vandamme P."/>
            <person name="Rokni-Zadeh H."/>
            <person name="van Noort V."/>
            <person name="Lavigne R."/>
            <person name="De Mot R."/>
        </authorList>
    </citation>
    <scope>NUCLEOTIDE SEQUENCE [LARGE SCALE GENOMIC DNA]</scope>
    <source>
        <strain evidence="7 8">RW9S1A</strain>
    </source>
</reference>
<feature type="transmembrane region" description="Helical" evidence="6">
    <location>
        <begin position="81"/>
        <end position="107"/>
    </location>
</feature>
<feature type="transmembrane region" description="Helical" evidence="6">
    <location>
        <begin position="36"/>
        <end position="60"/>
    </location>
</feature>
<organism evidence="7 8">
    <name type="scientific">Pseudomonas xantholysinigenes</name>
    <dbReference type="NCBI Taxonomy" id="2745490"/>
    <lineage>
        <taxon>Bacteria</taxon>
        <taxon>Pseudomonadati</taxon>
        <taxon>Pseudomonadota</taxon>
        <taxon>Gammaproteobacteria</taxon>
        <taxon>Pseudomonadales</taxon>
        <taxon>Pseudomonadaceae</taxon>
        <taxon>Pseudomonas</taxon>
    </lineage>
</organism>
<evidence type="ECO:0000256" key="3">
    <source>
        <dbReference type="ARBA" id="ARBA00022692"/>
    </source>
</evidence>